<evidence type="ECO:0000313" key="1">
    <source>
        <dbReference type="EMBL" id="MFH8249704.1"/>
    </source>
</evidence>
<proteinExistence type="predicted"/>
<sequence>MALDQFDNAPAYNFSVTIDGVQMPLVMEVSGVKMEVDKIEAKQQVAADGKYVARQIPGRGKTGEITITRGLTDSRTVVDWLKTVMDGDLVGARKTAAVNILDHKGETIKTFNFTNCWVRSVEVNSLKAGSTEQATEKAVICFDESSVA</sequence>
<dbReference type="InterPro" id="IPR011747">
    <property type="entry name" value="CHP02241"/>
</dbReference>
<dbReference type="RefSeq" id="WP_396639663.1">
    <property type="nucleotide sequence ID" value="NZ_JBIQWL010000002.1"/>
</dbReference>
<reference evidence="1 2" key="1">
    <citation type="submission" date="2024-09" db="EMBL/GenBank/DDBJ databases">
        <authorList>
            <person name="Pan X."/>
        </authorList>
    </citation>
    <scope>NUCLEOTIDE SEQUENCE [LARGE SCALE GENOMIC DNA]</scope>
    <source>
        <strain evidence="1 2">B2969</strain>
    </source>
</reference>
<dbReference type="EMBL" id="JBIQWL010000002">
    <property type="protein sequence ID" value="MFH8249704.1"/>
    <property type="molecule type" value="Genomic_DNA"/>
</dbReference>
<dbReference type="PANTHER" id="PTHR38009">
    <property type="entry name" value="CONSERVED HYPOTHETICAL PHAGE TAIL PROTEIN"/>
    <property type="match status" value="1"/>
</dbReference>
<comment type="caution">
    <text evidence="1">The sequence shown here is derived from an EMBL/GenBank/DDBJ whole genome shotgun (WGS) entry which is preliminary data.</text>
</comment>
<keyword evidence="2" id="KW-1185">Reference proteome</keyword>
<protein>
    <submittedName>
        <fullName evidence="1">Phage tail protein</fullName>
    </submittedName>
</protein>
<accession>A0ABW7Q7Z0</accession>
<dbReference type="PANTHER" id="PTHR38009:SF1">
    <property type="entry name" value="CONSERVED HYPOTHETICAL PHAGE TAIL PROTEIN"/>
    <property type="match status" value="1"/>
</dbReference>
<gene>
    <name evidence="1" type="ORF">ACH3VR_04965</name>
</gene>
<dbReference type="Proteomes" id="UP001610861">
    <property type="component" value="Unassembled WGS sequence"/>
</dbReference>
<evidence type="ECO:0000313" key="2">
    <source>
        <dbReference type="Proteomes" id="UP001610861"/>
    </source>
</evidence>
<dbReference type="NCBIfam" id="TIGR02241">
    <property type="entry name" value="conserved hypothetical phage tail region protein"/>
    <property type="match status" value="1"/>
</dbReference>
<dbReference type="Pfam" id="PF06841">
    <property type="entry name" value="Phage_T4_gp19"/>
    <property type="match status" value="1"/>
</dbReference>
<name>A0ABW7Q7Z0_9MICO</name>
<dbReference type="InterPro" id="IPR010667">
    <property type="entry name" value="Phage_T4_Gp19"/>
</dbReference>
<organism evidence="1 2">
    <name type="scientific">Microbacterium alkaliflavum</name>
    <dbReference type="NCBI Taxonomy" id="3248839"/>
    <lineage>
        <taxon>Bacteria</taxon>
        <taxon>Bacillati</taxon>
        <taxon>Actinomycetota</taxon>
        <taxon>Actinomycetes</taxon>
        <taxon>Micrococcales</taxon>
        <taxon>Microbacteriaceae</taxon>
        <taxon>Microbacterium</taxon>
    </lineage>
</organism>